<keyword evidence="6 8" id="KW-1133">Transmembrane helix</keyword>
<dbReference type="PIRSF" id="PIRSF006060">
    <property type="entry name" value="AA_transporter"/>
    <property type="match status" value="1"/>
</dbReference>
<feature type="transmembrane region" description="Helical" evidence="8">
    <location>
        <begin position="390"/>
        <end position="407"/>
    </location>
</feature>
<keyword evidence="5 8" id="KW-0812">Transmembrane</keyword>
<dbReference type="PANTHER" id="PTHR42770">
    <property type="entry name" value="AMINO ACID TRANSPORTER-RELATED"/>
    <property type="match status" value="1"/>
</dbReference>
<evidence type="ECO:0000256" key="4">
    <source>
        <dbReference type="ARBA" id="ARBA00022475"/>
    </source>
</evidence>
<dbReference type="PANTHER" id="PTHR42770:SF11">
    <property type="entry name" value="INNER MEMBRANE TRANSPORT PROTEIN YBAT"/>
    <property type="match status" value="1"/>
</dbReference>
<dbReference type="EMBL" id="CP092488">
    <property type="protein sequence ID" value="UMB68349.1"/>
    <property type="molecule type" value="Genomic_DNA"/>
</dbReference>
<organism evidence="9 10">
    <name type="scientific">Mycobacterium paraterrae</name>
    <dbReference type="NCBI Taxonomy" id="577492"/>
    <lineage>
        <taxon>Bacteria</taxon>
        <taxon>Bacillati</taxon>
        <taxon>Actinomycetota</taxon>
        <taxon>Actinomycetes</taxon>
        <taxon>Mycobacteriales</taxon>
        <taxon>Mycobacteriaceae</taxon>
        <taxon>Mycobacterium</taxon>
    </lineage>
</organism>
<dbReference type="RefSeq" id="WP_240258809.1">
    <property type="nucleotide sequence ID" value="NZ_CP092488.2"/>
</dbReference>
<evidence type="ECO:0000256" key="5">
    <source>
        <dbReference type="ARBA" id="ARBA00022692"/>
    </source>
</evidence>
<sequence>MNDSPPDVITSAHGVAVAEADERQLLKTMNWYDGFVMTLSNPGFIIANLGYTTGQVGAAGALTVWLGSMVIAVLQNKIYTEPATMFPEHAGGIPMYAFEGWRSRFSPAGPMSAIGYWAGWSSVLAIFGLTTGGLVQAQWFPSQTWSVAHIVHLDLARVIAIALIIALWIVNSMGVKPMKIMGYLTGSLLFVPLFLLMVVPFFLSDFSLSHLSWGFAGAAGSTWGAVQLALVWLYLNAWSAYGIEVCATFAPEYHDTEQDTSKALIRSAMFCLAVYAILPVALGGVVSQQAMAQAPLGFYADLLHREIGAGWSDIVIVCMIGSFLLGMNAASAGGARTLYGMSRSGMTIKWFDHLNKHNVPNRGMYVDVTLNILAVLFLPTTVAVLAASNMGYVVCHVFALSAVLLLRKDRPELHRPLRLSTPWLWVAGLLAAFNAVLIVVGSTSFAMTGYGGIRELLVGVGLLATGCALYAYRRVVQDKQRFTFRTHIPAVVNSAVLPSTVEDAA</sequence>
<keyword evidence="10" id="KW-1185">Reference proteome</keyword>
<protein>
    <submittedName>
        <fullName evidence="9">APC family permease</fullName>
    </submittedName>
</protein>
<evidence type="ECO:0000313" key="9">
    <source>
        <dbReference type="EMBL" id="UMB68349.1"/>
    </source>
</evidence>
<dbReference type="Gene3D" id="1.20.1740.10">
    <property type="entry name" value="Amino acid/polyamine transporter I"/>
    <property type="match status" value="1"/>
</dbReference>
<dbReference type="InterPro" id="IPR002293">
    <property type="entry name" value="AA/rel_permease1"/>
</dbReference>
<feature type="transmembrane region" description="Helical" evidence="8">
    <location>
        <begin position="364"/>
        <end position="384"/>
    </location>
</feature>
<evidence type="ECO:0000313" key="10">
    <source>
        <dbReference type="Proteomes" id="UP001055336"/>
    </source>
</evidence>
<gene>
    <name evidence="9" type="ORF">MKK62_18175</name>
</gene>
<evidence type="ECO:0000256" key="2">
    <source>
        <dbReference type="ARBA" id="ARBA00004651"/>
    </source>
</evidence>
<keyword evidence="7 8" id="KW-0472">Membrane</keyword>
<name>A0ABY3VG02_9MYCO</name>
<feature type="transmembrane region" description="Helical" evidence="8">
    <location>
        <begin position="268"/>
        <end position="291"/>
    </location>
</feature>
<feature type="transmembrane region" description="Helical" evidence="8">
    <location>
        <begin position="311"/>
        <end position="339"/>
    </location>
</feature>
<evidence type="ECO:0000256" key="3">
    <source>
        <dbReference type="ARBA" id="ARBA00009523"/>
    </source>
</evidence>
<keyword evidence="4" id="KW-1003">Cell membrane</keyword>
<evidence type="ECO:0000256" key="8">
    <source>
        <dbReference type="SAM" id="Phobius"/>
    </source>
</evidence>
<comment type="similarity">
    <text evidence="3">Belongs to the amino acid-polyamine-organocation (APC) superfamily.</text>
</comment>
<dbReference type="Proteomes" id="UP001055336">
    <property type="component" value="Chromosome"/>
</dbReference>
<feature type="transmembrane region" description="Helical" evidence="8">
    <location>
        <begin position="215"/>
        <end position="235"/>
    </location>
</feature>
<evidence type="ECO:0000256" key="1">
    <source>
        <dbReference type="ARBA" id="ARBA00002249"/>
    </source>
</evidence>
<feature type="transmembrane region" description="Helical" evidence="8">
    <location>
        <begin position="147"/>
        <end position="170"/>
    </location>
</feature>
<feature type="transmembrane region" description="Helical" evidence="8">
    <location>
        <begin position="452"/>
        <end position="472"/>
    </location>
</feature>
<dbReference type="Pfam" id="PF13520">
    <property type="entry name" value="AA_permease_2"/>
    <property type="match status" value="1"/>
</dbReference>
<evidence type="ECO:0000256" key="7">
    <source>
        <dbReference type="ARBA" id="ARBA00023136"/>
    </source>
</evidence>
<reference evidence="9" key="1">
    <citation type="submission" date="2022-08" db="EMBL/GenBank/DDBJ databases">
        <title>Whole genome sequencing of non-tuberculosis mycobacteria type-strains.</title>
        <authorList>
            <person name="Igarashi Y."/>
            <person name="Osugi A."/>
            <person name="Mitarai S."/>
        </authorList>
    </citation>
    <scope>NUCLEOTIDE SEQUENCE</scope>
    <source>
        <strain evidence="9">DSM 45127</strain>
    </source>
</reference>
<evidence type="ECO:0000256" key="6">
    <source>
        <dbReference type="ARBA" id="ARBA00022989"/>
    </source>
</evidence>
<comment type="subcellular location">
    <subcellularLocation>
        <location evidence="2">Cell membrane</location>
        <topology evidence="2">Multi-pass membrane protein</topology>
    </subcellularLocation>
</comment>
<comment type="function">
    <text evidence="1">Probable amino-acid or metabolite transport protein.</text>
</comment>
<accession>A0ABY3VG02</accession>
<feature type="transmembrane region" description="Helical" evidence="8">
    <location>
        <begin position="419"/>
        <end position="440"/>
    </location>
</feature>
<feature type="transmembrane region" description="Helical" evidence="8">
    <location>
        <begin position="182"/>
        <end position="203"/>
    </location>
</feature>
<dbReference type="InterPro" id="IPR050367">
    <property type="entry name" value="APC_superfamily"/>
</dbReference>
<proteinExistence type="inferred from homology"/>
<feature type="transmembrane region" description="Helical" evidence="8">
    <location>
        <begin position="56"/>
        <end position="74"/>
    </location>
</feature>
<feature type="transmembrane region" description="Helical" evidence="8">
    <location>
        <begin position="114"/>
        <end position="135"/>
    </location>
</feature>